<organism evidence="1 2">
    <name type="scientific">Hygrophoropsis aurantiaca</name>
    <dbReference type="NCBI Taxonomy" id="72124"/>
    <lineage>
        <taxon>Eukaryota</taxon>
        <taxon>Fungi</taxon>
        <taxon>Dikarya</taxon>
        <taxon>Basidiomycota</taxon>
        <taxon>Agaricomycotina</taxon>
        <taxon>Agaricomycetes</taxon>
        <taxon>Agaricomycetidae</taxon>
        <taxon>Boletales</taxon>
        <taxon>Coniophorineae</taxon>
        <taxon>Hygrophoropsidaceae</taxon>
        <taxon>Hygrophoropsis</taxon>
    </lineage>
</organism>
<accession>A0ACB7ZTV0</accession>
<protein>
    <submittedName>
        <fullName evidence="1">Uncharacterized protein</fullName>
    </submittedName>
</protein>
<evidence type="ECO:0000313" key="1">
    <source>
        <dbReference type="EMBL" id="KAH7904366.1"/>
    </source>
</evidence>
<evidence type="ECO:0000313" key="2">
    <source>
        <dbReference type="Proteomes" id="UP000790377"/>
    </source>
</evidence>
<dbReference type="Proteomes" id="UP000790377">
    <property type="component" value="Unassembled WGS sequence"/>
</dbReference>
<keyword evidence="2" id="KW-1185">Reference proteome</keyword>
<reference evidence="1" key="1">
    <citation type="journal article" date="2021" name="New Phytol.">
        <title>Evolutionary innovations through gain and loss of genes in the ectomycorrhizal Boletales.</title>
        <authorList>
            <person name="Wu G."/>
            <person name="Miyauchi S."/>
            <person name="Morin E."/>
            <person name="Kuo A."/>
            <person name="Drula E."/>
            <person name="Varga T."/>
            <person name="Kohler A."/>
            <person name="Feng B."/>
            <person name="Cao Y."/>
            <person name="Lipzen A."/>
            <person name="Daum C."/>
            <person name="Hundley H."/>
            <person name="Pangilinan J."/>
            <person name="Johnson J."/>
            <person name="Barry K."/>
            <person name="LaButti K."/>
            <person name="Ng V."/>
            <person name="Ahrendt S."/>
            <person name="Min B."/>
            <person name="Choi I.G."/>
            <person name="Park H."/>
            <person name="Plett J.M."/>
            <person name="Magnuson J."/>
            <person name="Spatafora J.W."/>
            <person name="Nagy L.G."/>
            <person name="Henrissat B."/>
            <person name="Grigoriev I.V."/>
            <person name="Yang Z.L."/>
            <person name="Xu J."/>
            <person name="Martin F.M."/>
        </authorList>
    </citation>
    <scope>NUCLEOTIDE SEQUENCE</scope>
    <source>
        <strain evidence="1">ATCC 28755</strain>
    </source>
</reference>
<comment type="caution">
    <text evidence="1">The sequence shown here is derived from an EMBL/GenBank/DDBJ whole genome shotgun (WGS) entry which is preliminary data.</text>
</comment>
<gene>
    <name evidence="1" type="ORF">BJ138DRAFT_1130986</name>
</gene>
<sequence length="481" mass="54486">MENHTGHHDTSVRATIKIIENEVLGLREQELVLLTQLRPLQDAIARKSPVNRLPDEVLLACFGQAMRDWVVKNDGADERAVAELAYSDWKKDVDFKLPCTPTFAISHVSHRWRQLAIDDPSLWTNLVITPKFGGHWEIFEDFLRRAKGMPIAANFRSLEYGDEEMLKSAAALLTKHAQTINELASLDSGPVCSSLLSQMIEQAAVWSQSSPSIVFSCLTALSIFNLKYVSVPFTYLRHFLSAVPQLRTLELQHLGSLGAAESKDKTDIALPMLENLTIIYSNPFVCKLLDSLCAQAVLQLKLLIWDDWPLGTADVASCLFTDNMHFDSGLRLPRFPNVQNLTLSSSYDYYLNTNLIHAFPQVTHLTLGSMSVFGRIEEPSSQAPPTFQCLQRLTLDFVFEGKPPLDSHFCFTWLQKPQDRADHRPLLISVFDRSTESMEDTNKHLFRYYKELQQYGEFGGSSSRLNEFMRWQADGEPEILG</sequence>
<proteinExistence type="predicted"/>
<dbReference type="EMBL" id="MU268502">
    <property type="protein sequence ID" value="KAH7904366.1"/>
    <property type="molecule type" value="Genomic_DNA"/>
</dbReference>
<name>A0ACB7ZTV0_9AGAM</name>